<proteinExistence type="inferred from homology"/>
<reference evidence="6" key="1">
    <citation type="submission" date="2017-10" db="EMBL/GenBank/DDBJ databases">
        <title>Phenotypic and genomic properties of facultatively anaerobic sulfur-reducing natronoarchaea from hypersaline soda lakes.</title>
        <authorList>
            <person name="Sorokin D.Y."/>
            <person name="Kublanov I.V."/>
            <person name="Roman P."/>
            <person name="Sinninghe Damste J.S."/>
            <person name="Golyshin P.N."/>
            <person name="Rojo D."/>
            <person name="Ciordia S."/>
            <person name="Mena Md.C."/>
            <person name="Ferrer M."/>
            <person name="Messina E."/>
            <person name="Smedile F."/>
            <person name="La Spada G."/>
            <person name="La Cono V."/>
            <person name="Yakimov M.M."/>
        </authorList>
    </citation>
    <scope>NUCLEOTIDE SEQUENCE [LARGE SCALE GENOMIC DNA]</scope>
    <source>
        <strain evidence="6">AArc1</strain>
    </source>
</reference>
<evidence type="ECO:0000313" key="4">
    <source>
        <dbReference type="EMBL" id="AXR83036.1"/>
    </source>
</evidence>
<evidence type="ECO:0000313" key="5">
    <source>
        <dbReference type="Proteomes" id="UP000258613"/>
    </source>
</evidence>
<sequence length="143" mass="15465">MHTFLLPIDESETRAERAANTVLELPGSTEEKAVLLLNVSESTKQPWLQEFEAQRADGASEPSLPDSTNAAYQLLEEAGVAVETRLEEGDVTECILEVADDVDADSIIMSGRQKSATGKVLFGSITQSVLLNTDRPVTVLMSD</sequence>
<evidence type="ECO:0000259" key="2">
    <source>
        <dbReference type="Pfam" id="PF00582"/>
    </source>
</evidence>
<accession>A0A346PU41</accession>
<dbReference type="InterPro" id="IPR006016">
    <property type="entry name" value="UspA"/>
</dbReference>
<dbReference type="KEGG" id="nag:AArcMg_3048"/>
<dbReference type="OrthoDB" id="281037at2157"/>
<dbReference type="PRINTS" id="PR01438">
    <property type="entry name" value="UNVRSLSTRESS"/>
</dbReference>
<name>A0A346PU41_9EURY</name>
<dbReference type="RefSeq" id="WP_117363214.1">
    <property type="nucleotide sequence ID" value="NZ_CP024047.1"/>
</dbReference>
<dbReference type="GeneID" id="37643540"/>
<reference evidence="4" key="3">
    <citation type="journal article" date="2019" name="Int. J. Syst. Evol. Microbiol.">
        <title>Natronolimnobius sulfurireducens sp. nov. and Halalkaliarchaeum desulfuricum gen. nov., sp. nov., the first sulfur-respiring alkaliphilic haloarchaea from hypersaline alkaline lakes.</title>
        <authorList>
            <person name="Sorokin D.Y."/>
            <person name="Yakimov M."/>
            <person name="Messina E."/>
            <person name="Merkel A.Y."/>
            <person name="Bale N.J."/>
            <person name="Sinninghe Damste J.S."/>
        </authorList>
    </citation>
    <scope>NUCLEOTIDE SEQUENCE</scope>
    <source>
        <strain evidence="4">AArc-Mg</strain>
        <strain evidence="3">AArc1</strain>
    </source>
</reference>
<gene>
    <name evidence="3" type="ORF">AArc1_0654</name>
    <name evidence="4" type="ORF">AArcMg_3048</name>
</gene>
<feature type="domain" description="UspA" evidence="2">
    <location>
        <begin position="2"/>
        <end position="139"/>
    </location>
</feature>
<dbReference type="Pfam" id="PF00582">
    <property type="entry name" value="Usp"/>
    <property type="match status" value="1"/>
</dbReference>
<keyword evidence="5" id="KW-1185">Reference proteome</keyword>
<evidence type="ECO:0000313" key="6">
    <source>
        <dbReference type="Proteomes" id="UP000258707"/>
    </source>
</evidence>
<dbReference type="Proteomes" id="UP000258613">
    <property type="component" value="Chromosome"/>
</dbReference>
<protein>
    <submittedName>
        <fullName evidence="3">Nucleotide-binding protein, UspA family</fullName>
    </submittedName>
    <submittedName>
        <fullName evidence="4">Universal stress protein</fullName>
    </submittedName>
</protein>
<dbReference type="AlphaFoldDB" id="A0A346PU41"/>
<dbReference type="Proteomes" id="UP000258707">
    <property type="component" value="Chromosome"/>
</dbReference>
<organism evidence="4 5">
    <name type="scientific">Natrarchaeobaculum sulfurireducens</name>
    <dbReference type="NCBI Taxonomy" id="2044521"/>
    <lineage>
        <taxon>Archaea</taxon>
        <taxon>Methanobacteriati</taxon>
        <taxon>Methanobacteriota</taxon>
        <taxon>Stenosarchaea group</taxon>
        <taxon>Halobacteria</taxon>
        <taxon>Halobacteriales</taxon>
        <taxon>Natrialbaceae</taxon>
        <taxon>Natrarchaeobaculum</taxon>
    </lineage>
</organism>
<reference evidence="5" key="2">
    <citation type="submission" date="2018-02" db="EMBL/GenBank/DDBJ databases">
        <title>Phenotypic and genomic properties of facultatively anaerobic sulfur-reducing natronoarchaea from hypersaline soda lakes.</title>
        <authorList>
            <person name="Sorokin D.Y."/>
            <person name="Kublanov I.V."/>
            <person name="Roman P."/>
            <person name="Sinninghe Damste J.S."/>
            <person name="Golyshin P.N."/>
            <person name="Rojo D."/>
            <person name="Ciordia S."/>
            <person name="Mena M.D.C."/>
            <person name="Ferrer M."/>
            <person name="Messina E."/>
            <person name="Smedile F."/>
            <person name="La Spada G."/>
            <person name="La Cono V."/>
            <person name="Yakimov M.M."/>
        </authorList>
    </citation>
    <scope>NUCLEOTIDE SEQUENCE [LARGE SCALE GENOMIC DNA]</scope>
    <source>
        <strain evidence="5">AArc-Mg</strain>
    </source>
</reference>
<dbReference type="PANTHER" id="PTHR46268:SF6">
    <property type="entry name" value="UNIVERSAL STRESS PROTEIN UP12"/>
    <property type="match status" value="1"/>
</dbReference>
<dbReference type="KEGG" id="nan:AArc1_0654"/>
<comment type="similarity">
    <text evidence="1">Belongs to the universal stress protein A family.</text>
</comment>
<dbReference type="InterPro" id="IPR006015">
    <property type="entry name" value="Universal_stress_UspA"/>
</dbReference>
<dbReference type="EMBL" id="CP027033">
    <property type="protein sequence ID" value="AXR83036.1"/>
    <property type="molecule type" value="Genomic_DNA"/>
</dbReference>
<dbReference type="EMBL" id="CP024047">
    <property type="protein sequence ID" value="AXR76997.1"/>
    <property type="molecule type" value="Genomic_DNA"/>
</dbReference>
<evidence type="ECO:0000313" key="3">
    <source>
        <dbReference type="EMBL" id="AXR76997.1"/>
    </source>
</evidence>
<accession>A0A346PBV2</accession>
<dbReference type="SUPFAM" id="SSF52402">
    <property type="entry name" value="Adenine nucleotide alpha hydrolases-like"/>
    <property type="match status" value="1"/>
</dbReference>
<dbReference type="InterPro" id="IPR014729">
    <property type="entry name" value="Rossmann-like_a/b/a_fold"/>
</dbReference>
<dbReference type="CDD" id="cd00293">
    <property type="entry name" value="USP-like"/>
    <property type="match status" value="1"/>
</dbReference>
<dbReference type="Gene3D" id="3.40.50.620">
    <property type="entry name" value="HUPs"/>
    <property type="match status" value="1"/>
</dbReference>
<evidence type="ECO:0000256" key="1">
    <source>
        <dbReference type="ARBA" id="ARBA00008791"/>
    </source>
</evidence>
<dbReference type="PANTHER" id="PTHR46268">
    <property type="entry name" value="STRESS RESPONSE PROTEIN NHAX"/>
    <property type="match status" value="1"/>
</dbReference>